<evidence type="ECO:0000313" key="6">
    <source>
        <dbReference type="Proteomes" id="UP001159364"/>
    </source>
</evidence>
<feature type="compositionally biased region" description="Polar residues" evidence="2">
    <location>
        <begin position="294"/>
        <end position="303"/>
    </location>
</feature>
<feature type="transmembrane region" description="Helical" evidence="3">
    <location>
        <begin position="753"/>
        <end position="780"/>
    </location>
</feature>
<comment type="caution">
    <text evidence="5">The sequence shown here is derived from an EMBL/GenBank/DDBJ whole genome shotgun (WGS) entry which is preliminary data.</text>
</comment>
<organism evidence="5 6">
    <name type="scientific">Erythroxylum novogranatense</name>
    <dbReference type="NCBI Taxonomy" id="1862640"/>
    <lineage>
        <taxon>Eukaryota</taxon>
        <taxon>Viridiplantae</taxon>
        <taxon>Streptophyta</taxon>
        <taxon>Embryophyta</taxon>
        <taxon>Tracheophyta</taxon>
        <taxon>Spermatophyta</taxon>
        <taxon>Magnoliopsida</taxon>
        <taxon>eudicotyledons</taxon>
        <taxon>Gunneridae</taxon>
        <taxon>Pentapetalae</taxon>
        <taxon>rosids</taxon>
        <taxon>fabids</taxon>
        <taxon>Malpighiales</taxon>
        <taxon>Erythroxylaceae</taxon>
        <taxon>Erythroxylum</taxon>
    </lineage>
</organism>
<feature type="compositionally biased region" description="Basic and acidic residues" evidence="2">
    <location>
        <begin position="305"/>
        <end position="314"/>
    </location>
</feature>
<keyword evidence="3" id="KW-1133">Transmembrane helix</keyword>
<dbReference type="PROSITE" id="PS50297">
    <property type="entry name" value="ANK_REP_REGION"/>
    <property type="match status" value="1"/>
</dbReference>
<dbReference type="InterPro" id="IPR026961">
    <property type="entry name" value="PGG_dom"/>
</dbReference>
<dbReference type="InterPro" id="IPR036770">
    <property type="entry name" value="Ankyrin_rpt-contain_sf"/>
</dbReference>
<dbReference type="PANTHER" id="PTHR24177">
    <property type="entry name" value="CASKIN"/>
    <property type="match status" value="1"/>
</dbReference>
<dbReference type="SMART" id="SM00248">
    <property type="entry name" value="ANK"/>
    <property type="match status" value="6"/>
</dbReference>
<gene>
    <name evidence="5" type="ORF">K2173_018983</name>
</gene>
<dbReference type="PROSITE" id="PS50088">
    <property type="entry name" value="ANK_REPEAT"/>
    <property type="match status" value="1"/>
</dbReference>
<evidence type="ECO:0000313" key="5">
    <source>
        <dbReference type="EMBL" id="KAJ8755185.1"/>
    </source>
</evidence>
<feature type="transmembrane region" description="Helical" evidence="3">
    <location>
        <begin position="720"/>
        <end position="741"/>
    </location>
</feature>
<feature type="domain" description="PGG" evidence="4">
    <location>
        <begin position="628"/>
        <end position="740"/>
    </location>
</feature>
<dbReference type="EMBL" id="JAIWQS010000009">
    <property type="protein sequence ID" value="KAJ8755185.1"/>
    <property type="molecule type" value="Genomic_DNA"/>
</dbReference>
<feature type="repeat" description="ANK" evidence="1">
    <location>
        <begin position="43"/>
        <end position="65"/>
    </location>
</feature>
<name>A0AAV8SSF1_9ROSI</name>
<keyword evidence="3" id="KW-0472">Membrane</keyword>
<feature type="region of interest" description="Disordered" evidence="2">
    <location>
        <begin position="280"/>
        <end position="316"/>
    </location>
</feature>
<sequence length="790" mass="89053">MMDTTFDMEVDDLFEMVMRGRWNEVVDAYEKRPGVHKHIITRSGDTALHIAASDGQTEVVLELIKILGEKAPEVLRIQNSKGNTPLHLAAALGNASMCHYMAERDPKLIEDRNLEGETPLFLTAVGGKKKAFFCLHDHQQKNLNQTDQYAVCRKTSNGDTILHAAISGEHFNLAFQIILKYPDLVDPLNASGWSPLHVLANNPSAFRSGCPLGLLDRFFYFCIPVEELKEEIIDHEVLFHKSEVKETVPWYPATYQTCINFFQVMKTTLKVLTEAPRVKKKNRNGNLKDEENLQPESSFNNRKSAGPEKGKLNEGKSYPPNQEVIVQFGKIAIKTILIVLGIGIQTVLKVKATKQKHIWATQIMNELVRKTSYYKDSAAGKNPLYSLSRQAGDTFKVPEAPSALEDHDIFQTMDANVELNDRTANQEKHQPERNIQREQGQFSKLGNRHKAENFTTMLVAFKNGVTEMVDKFLEKYPNSVQEEEQGSAILTAAKMGVTEIVDRILDAFPVAVQDLDRHGKNVVLLAVENRQISVYNLLINRETILKELMFRQVDNEGNSALHLAARYGKYRPWLIPGAALQMQWEFKWYQFVKDSMPKHFFAYHNDKYETAGKVFTDTHKELVANGREWLTKTSESCSVVAALITTVSFATVATVPGGLNQSDGIPILEDKSGFGLFAISSFVALCLSLTGLVFFLAILTSRYQETDFFKDLPRKLLLGLTSLFASIVCMMISFCAGHYFILKKDLRQIAYPIYGATCLPVTLFAVAGLTLYFDLILAVLKKVPQRSYRE</sequence>
<keyword evidence="6" id="KW-1185">Reference proteome</keyword>
<dbReference type="Gene3D" id="1.25.40.20">
    <property type="entry name" value="Ankyrin repeat-containing domain"/>
    <property type="match status" value="3"/>
</dbReference>
<feature type="transmembrane region" description="Helical" evidence="3">
    <location>
        <begin position="675"/>
        <end position="699"/>
    </location>
</feature>
<proteinExistence type="predicted"/>
<keyword evidence="3" id="KW-0812">Transmembrane</keyword>
<evidence type="ECO:0000259" key="4">
    <source>
        <dbReference type="Pfam" id="PF13962"/>
    </source>
</evidence>
<dbReference type="PANTHER" id="PTHR24177:SF470">
    <property type="entry name" value="ANKYRIN REPEAT PROTEIN"/>
    <property type="match status" value="1"/>
</dbReference>
<feature type="region of interest" description="Disordered" evidence="2">
    <location>
        <begin position="425"/>
        <end position="446"/>
    </location>
</feature>
<evidence type="ECO:0000256" key="3">
    <source>
        <dbReference type="SAM" id="Phobius"/>
    </source>
</evidence>
<feature type="compositionally biased region" description="Basic and acidic residues" evidence="2">
    <location>
        <begin position="425"/>
        <end position="436"/>
    </location>
</feature>
<evidence type="ECO:0000256" key="2">
    <source>
        <dbReference type="SAM" id="MobiDB-lite"/>
    </source>
</evidence>
<accession>A0AAV8SSF1</accession>
<dbReference type="SUPFAM" id="SSF48403">
    <property type="entry name" value="Ankyrin repeat"/>
    <property type="match status" value="2"/>
</dbReference>
<dbReference type="AlphaFoldDB" id="A0AAV8SSF1"/>
<dbReference type="Pfam" id="PF13962">
    <property type="entry name" value="PGG"/>
    <property type="match status" value="1"/>
</dbReference>
<dbReference type="Pfam" id="PF12796">
    <property type="entry name" value="Ank_2"/>
    <property type="match status" value="1"/>
</dbReference>
<evidence type="ECO:0000256" key="1">
    <source>
        <dbReference type="PROSITE-ProRule" id="PRU00023"/>
    </source>
</evidence>
<protein>
    <recommendedName>
        <fullName evidence="4">PGG domain-containing protein</fullName>
    </recommendedName>
</protein>
<dbReference type="GO" id="GO:0016020">
    <property type="term" value="C:membrane"/>
    <property type="evidence" value="ECO:0007669"/>
    <property type="project" value="TreeGrafter"/>
</dbReference>
<reference evidence="5 6" key="1">
    <citation type="submission" date="2021-09" db="EMBL/GenBank/DDBJ databases">
        <title>Genomic insights and catalytic innovation underlie evolution of tropane alkaloids biosynthesis.</title>
        <authorList>
            <person name="Wang Y.-J."/>
            <person name="Tian T."/>
            <person name="Huang J.-P."/>
            <person name="Huang S.-X."/>
        </authorList>
    </citation>
    <scope>NUCLEOTIDE SEQUENCE [LARGE SCALE GENOMIC DNA]</scope>
    <source>
        <strain evidence="5">KIB-2018</strain>
        <tissue evidence="5">Leaf</tissue>
    </source>
</reference>
<dbReference type="InterPro" id="IPR002110">
    <property type="entry name" value="Ankyrin_rpt"/>
</dbReference>
<keyword evidence="1" id="KW-0040">ANK repeat</keyword>
<dbReference type="Proteomes" id="UP001159364">
    <property type="component" value="Linkage Group LG09"/>
</dbReference>